<feature type="transmembrane region" description="Helical" evidence="1">
    <location>
        <begin position="24"/>
        <end position="46"/>
    </location>
</feature>
<dbReference type="SUPFAM" id="SSF101874">
    <property type="entry name" value="YceI-like"/>
    <property type="match status" value="1"/>
</dbReference>
<dbReference type="RefSeq" id="WP_380006993.1">
    <property type="nucleotide sequence ID" value="NZ_JBHLYR010000021.1"/>
</dbReference>
<evidence type="ECO:0000256" key="1">
    <source>
        <dbReference type="SAM" id="Phobius"/>
    </source>
</evidence>
<dbReference type="EMBL" id="JBHLYR010000021">
    <property type="protein sequence ID" value="MFB9991626.1"/>
    <property type="molecule type" value="Genomic_DNA"/>
</dbReference>
<organism evidence="3 4">
    <name type="scientific">Deinococcus oregonensis</name>
    <dbReference type="NCBI Taxonomy" id="1805970"/>
    <lineage>
        <taxon>Bacteria</taxon>
        <taxon>Thermotogati</taxon>
        <taxon>Deinococcota</taxon>
        <taxon>Deinococci</taxon>
        <taxon>Deinococcales</taxon>
        <taxon>Deinococcaceae</taxon>
        <taxon>Deinococcus</taxon>
    </lineage>
</organism>
<dbReference type="PANTHER" id="PTHR34406:SF1">
    <property type="entry name" value="PROTEIN YCEI"/>
    <property type="match status" value="1"/>
</dbReference>
<feature type="domain" description="Lipid/polyisoprenoid-binding YceI-like" evidence="2">
    <location>
        <begin position="52"/>
        <end position="214"/>
    </location>
</feature>
<gene>
    <name evidence="3" type="ORF">ACFFLM_06560</name>
</gene>
<dbReference type="Proteomes" id="UP001589733">
    <property type="component" value="Unassembled WGS sequence"/>
</dbReference>
<protein>
    <submittedName>
        <fullName evidence="3">YceI family protein</fullName>
    </submittedName>
</protein>
<sequence>MNTPTISTPRPAPLPRFQFTRLRLAWVAGGVLVLGAVATFGAQSYLGRGPAPIVVTNTSGAASFNFRVTGIPVPGKIEGVTPQLTFSPSNLNAARGTVTLGLAKLNTGIALRDEHARNFLGVALHPNAVFTLSKLNTASHIQAGQTLTGTAEGTLNLNGVTVPLTSPVTLTEAADGSVIEVKTAFNVTFAQHQISIPGADPQTDVKVMFRLPLAVQ</sequence>
<keyword evidence="1" id="KW-0472">Membrane</keyword>
<reference evidence="3 4" key="1">
    <citation type="submission" date="2024-09" db="EMBL/GenBank/DDBJ databases">
        <authorList>
            <person name="Sun Q."/>
            <person name="Mori K."/>
        </authorList>
    </citation>
    <scope>NUCLEOTIDE SEQUENCE [LARGE SCALE GENOMIC DNA]</scope>
    <source>
        <strain evidence="3 4">JCM 13503</strain>
    </source>
</reference>
<dbReference type="Pfam" id="PF04264">
    <property type="entry name" value="YceI"/>
    <property type="match status" value="1"/>
</dbReference>
<keyword evidence="1" id="KW-1133">Transmembrane helix</keyword>
<evidence type="ECO:0000313" key="4">
    <source>
        <dbReference type="Proteomes" id="UP001589733"/>
    </source>
</evidence>
<comment type="caution">
    <text evidence="3">The sequence shown here is derived from an EMBL/GenBank/DDBJ whole genome shotgun (WGS) entry which is preliminary data.</text>
</comment>
<keyword evidence="1" id="KW-0812">Transmembrane</keyword>
<dbReference type="PANTHER" id="PTHR34406">
    <property type="entry name" value="PROTEIN YCEI"/>
    <property type="match status" value="1"/>
</dbReference>
<dbReference type="Gene3D" id="2.40.128.110">
    <property type="entry name" value="Lipid/polyisoprenoid-binding, YceI-like"/>
    <property type="match status" value="1"/>
</dbReference>
<proteinExistence type="predicted"/>
<name>A0ABV6AZK8_9DEIO</name>
<evidence type="ECO:0000259" key="2">
    <source>
        <dbReference type="SMART" id="SM00867"/>
    </source>
</evidence>
<dbReference type="InterPro" id="IPR036761">
    <property type="entry name" value="TTHA0802/YceI-like_sf"/>
</dbReference>
<accession>A0ABV6AZK8</accession>
<dbReference type="SMART" id="SM00867">
    <property type="entry name" value="YceI"/>
    <property type="match status" value="1"/>
</dbReference>
<evidence type="ECO:0000313" key="3">
    <source>
        <dbReference type="EMBL" id="MFB9991626.1"/>
    </source>
</evidence>
<keyword evidence="4" id="KW-1185">Reference proteome</keyword>
<dbReference type="InterPro" id="IPR007372">
    <property type="entry name" value="Lipid/polyisoprenoid-bd_YceI"/>
</dbReference>